<feature type="region of interest" description="Disordered" evidence="1">
    <location>
        <begin position="42"/>
        <end position="80"/>
    </location>
</feature>
<sequence length="102" mass="10756">MELKLWVLIVFLSMSVTTINAQLLPCIRLPILGIPIFCRSPPPPPRSPPPPSPSPPPPSPPPPPTLPPPPTSPPPPPRSLICSILPLPLLCPTPRAPPSTSA</sequence>
<dbReference type="Proteomes" id="UP000030748">
    <property type="component" value="Unassembled WGS sequence"/>
</dbReference>
<feature type="chain" id="PRO_5001505012" evidence="2">
    <location>
        <begin position="22"/>
        <end position="102"/>
    </location>
</feature>
<organism evidence="3 4">
    <name type="scientific">Erythranthe guttata</name>
    <name type="common">Yellow monkey flower</name>
    <name type="synonym">Mimulus guttatus</name>
    <dbReference type="NCBI Taxonomy" id="4155"/>
    <lineage>
        <taxon>Eukaryota</taxon>
        <taxon>Viridiplantae</taxon>
        <taxon>Streptophyta</taxon>
        <taxon>Embryophyta</taxon>
        <taxon>Tracheophyta</taxon>
        <taxon>Spermatophyta</taxon>
        <taxon>Magnoliopsida</taxon>
        <taxon>eudicotyledons</taxon>
        <taxon>Gunneridae</taxon>
        <taxon>Pentapetalae</taxon>
        <taxon>asterids</taxon>
        <taxon>lamiids</taxon>
        <taxon>Lamiales</taxon>
        <taxon>Phrymaceae</taxon>
        <taxon>Erythranthe</taxon>
    </lineage>
</organism>
<accession>A0A022RDT6</accession>
<evidence type="ECO:0000313" key="3">
    <source>
        <dbReference type="EMBL" id="EYU37045.1"/>
    </source>
</evidence>
<proteinExistence type="predicted"/>
<evidence type="ECO:0000256" key="1">
    <source>
        <dbReference type="SAM" id="MobiDB-lite"/>
    </source>
</evidence>
<feature type="compositionally biased region" description="Pro residues" evidence="1">
    <location>
        <begin position="42"/>
        <end position="78"/>
    </location>
</feature>
<dbReference type="EMBL" id="KI630574">
    <property type="protein sequence ID" value="EYU37045.1"/>
    <property type="molecule type" value="Genomic_DNA"/>
</dbReference>
<feature type="signal peptide" evidence="2">
    <location>
        <begin position="1"/>
        <end position="21"/>
    </location>
</feature>
<keyword evidence="2" id="KW-0732">Signal</keyword>
<name>A0A022RDT6_ERYGU</name>
<evidence type="ECO:0000313" key="4">
    <source>
        <dbReference type="Proteomes" id="UP000030748"/>
    </source>
</evidence>
<evidence type="ECO:0000256" key="2">
    <source>
        <dbReference type="SAM" id="SignalP"/>
    </source>
</evidence>
<reference evidence="3 4" key="1">
    <citation type="journal article" date="2013" name="Proc. Natl. Acad. Sci. U.S.A.">
        <title>Fine-scale variation in meiotic recombination in Mimulus inferred from population shotgun sequencing.</title>
        <authorList>
            <person name="Hellsten U."/>
            <person name="Wright K.M."/>
            <person name="Jenkins J."/>
            <person name="Shu S."/>
            <person name="Yuan Y."/>
            <person name="Wessler S.R."/>
            <person name="Schmutz J."/>
            <person name="Willis J.H."/>
            <person name="Rokhsar D.S."/>
        </authorList>
    </citation>
    <scope>NUCLEOTIDE SEQUENCE [LARGE SCALE GENOMIC DNA]</scope>
    <source>
        <strain evidence="4">cv. DUN x IM62</strain>
    </source>
</reference>
<dbReference type="AlphaFoldDB" id="A0A022RDT6"/>
<keyword evidence="4" id="KW-1185">Reference proteome</keyword>
<gene>
    <name evidence="3" type="ORF">MIMGU_mgv11b014163mg</name>
</gene>
<protein>
    <submittedName>
        <fullName evidence="3">Uncharacterized protein</fullName>
    </submittedName>
</protein>